<dbReference type="Proteomes" id="UP000249661">
    <property type="component" value="Unassembled WGS sequence"/>
</dbReference>
<dbReference type="EMBL" id="KZ825002">
    <property type="protein sequence ID" value="RAH64955.1"/>
    <property type="molecule type" value="Genomic_DNA"/>
</dbReference>
<protein>
    <submittedName>
        <fullName evidence="1">Uncharacterized protein</fullName>
    </submittedName>
</protein>
<evidence type="ECO:0000313" key="2">
    <source>
        <dbReference type="Proteomes" id="UP000249661"/>
    </source>
</evidence>
<sequence>MASDVRHGQGFLYSREGGKCTWSIPLRPPSQHPSVAFTSEVHLRCDSFFFFFCLFSLIRGLHRFHLLLVLAPKTRCRENRV</sequence>
<gene>
    <name evidence="1" type="ORF">BO66DRAFT_227275</name>
</gene>
<evidence type="ECO:0000313" key="1">
    <source>
        <dbReference type="EMBL" id="RAH64955.1"/>
    </source>
</evidence>
<keyword evidence="2" id="KW-1185">Reference proteome</keyword>
<reference evidence="1" key="1">
    <citation type="submission" date="2018-02" db="EMBL/GenBank/DDBJ databases">
        <title>The genomes of Aspergillus section Nigri reveals drivers in fungal speciation.</title>
        <authorList>
            <consortium name="DOE Joint Genome Institute"/>
            <person name="Vesth T.C."/>
            <person name="Nybo J."/>
            <person name="Theobald S."/>
            <person name="Brandl J."/>
            <person name="Frisvad J.C."/>
            <person name="Nielsen K.F."/>
            <person name="Lyhne E.K."/>
            <person name="Kogle M.E."/>
            <person name="Kuo A."/>
            <person name="Riley R."/>
            <person name="Clum A."/>
            <person name="Nolan M."/>
            <person name="Lipzen A."/>
            <person name="Salamov A."/>
            <person name="Henrissat B."/>
            <person name="Wiebenga A."/>
            <person name="De vries R.P."/>
            <person name="Grigoriev I.V."/>
            <person name="Mortensen U.H."/>
            <person name="Andersen M.R."/>
            <person name="Baker S.E."/>
        </authorList>
    </citation>
    <scope>NUCLEOTIDE SEQUENCE</scope>
    <source>
        <strain evidence="1">CBS 121060</strain>
    </source>
</reference>
<organism evidence="1 2">
    <name type="scientific">Aspergillus aculeatinus CBS 121060</name>
    <dbReference type="NCBI Taxonomy" id="1448322"/>
    <lineage>
        <taxon>Eukaryota</taxon>
        <taxon>Fungi</taxon>
        <taxon>Dikarya</taxon>
        <taxon>Ascomycota</taxon>
        <taxon>Pezizomycotina</taxon>
        <taxon>Eurotiomycetes</taxon>
        <taxon>Eurotiomycetidae</taxon>
        <taxon>Eurotiales</taxon>
        <taxon>Aspergillaceae</taxon>
        <taxon>Aspergillus</taxon>
        <taxon>Aspergillus subgen. Circumdati</taxon>
    </lineage>
</organism>
<name>A0ACD1GUG1_9EURO</name>
<proteinExistence type="predicted"/>
<accession>A0ACD1GUG1</accession>